<dbReference type="SMART" id="SM00530">
    <property type="entry name" value="HTH_XRE"/>
    <property type="match status" value="1"/>
</dbReference>
<evidence type="ECO:0000259" key="1">
    <source>
        <dbReference type="PROSITE" id="PS50943"/>
    </source>
</evidence>
<feature type="domain" description="GMPS ATP-PPase" evidence="2">
    <location>
        <begin position="1"/>
        <end position="122"/>
    </location>
</feature>
<feature type="non-terminal residue" evidence="3">
    <location>
        <position position="122"/>
    </location>
</feature>
<dbReference type="Gene3D" id="3.40.50.620">
    <property type="entry name" value="HUPs"/>
    <property type="match status" value="1"/>
</dbReference>
<dbReference type="AlphaFoldDB" id="A0A0F8ZYW0"/>
<sequence length="122" mass="13879">MAANDLNNQSQKMSDLGGFLRNARGRRSIEVMAAEMGVNKNTLGGYERGERLPDVDFLAAFSLRTGESFARLLWARLKDVDDPEEKRRVIGHTFIKVFENKTIELEKEFPNIKFLAQGTIYP</sequence>
<accession>A0A0F8ZYW0</accession>
<dbReference type="SUPFAM" id="SSF47413">
    <property type="entry name" value="lambda repressor-like DNA-binding domains"/>
    <property type="match status" value="1"/>
</dbReference>
<dbReference type="GO" id="GO:0003921">
    <property type="term" value="F:GMP synthase activity"/>
    <property type="evidence" value="ECO:0007669"/>
    <property type="project" value="InterPro"/>
</dbReference>
<dbReference type="PROSITE" id="PS50943">
    <property type="entry name" value="HTH_CROC1"/>
    <property type="match status" value="1"/>
</dbReference>
<dbReference type="InterPro" id="IPR010982">
    <property type="entry name" value="Lambda_DNA-bd_dom_sf"/>
</dbReference>
<dbReference type="InterPro" id="IPR001387">
    <property type="entry name" value="Cro/C1-type_HTH"/>
</dbReference>
<reference evidence="3" key="1">
    <citation type="journal article" date="2015" name="Nature">
        <title>Complex archaea that bridge the gap between prokaryotes and eukaryotes.</title>
        <authorList>
            <person name="Spang A."/>
            <person name="Saw J.H."/>
            <person name="Jorgensen S.L."/>
            <person name="Zaremba-Niedzwiedzka K."/>
            <person name="Martijn J."/>
            <person name="Lind A.E."/>
            <person name="van Eijk R."/>
            <person name="Schleper C."/>
            <person name="Guy L."/>
            <person name="Ettema T.J."/>
        </authorList>
    </citation>
    <scope>NUCLEOTIDE SEQUENCE</scope>
</reference>
<dbReference type="GO" id="GO:0005524">
    <property type="term" value="F:ATP binding"/>
    <property type="evidence" value="ECO:0007669"/>
    <property type="project" value="InterPro"/>
</dbReference>
<gene>
    <name evidence="3" type="ORF">LCGC14_2977310</name>
</gene>
<evidence type="ECO:0000259" key="2">
    <source>
        <dbReference type="PROSITE" id="PS51553"/>
    </source>
</evidence>
<comment type="caution">
    <text evidence="3">The sequence shown here is derived from an EMBL/GenBank/DDBJ whole genome shotgun (WGS) entry which is preliminary data.</text>
</comment>
<dbReference type="PROSITE" id="PS51553">
    <property type="entry name" value="GMPS_ATP_PPASE"/>
    <property type="match status" value="1"/>
</dbReference>
<evidence type="ECO:0008006" key="4">
    <source>
        <dbReference type="Google" id="ProtNLM"/>
    </source>
</evidence>
<dbReference type="CDD" id="cd00093">
    <property type="entry name" value="HTH_XRE"/>
    <property type="match status" value="1"/>
</dbReference>
<protein>
    <recommendedName>
        <fullName evidence="4">HTH cro/C1-type domain-containing protein</fullName>
    </recommendedName>
</protein>
<name>A0A0F8ZYW0_9ZZZZ</name>
<dbReference type="InterPro" id="IPR014729">
    <property type="entry name" value="Rossmann-like_a/b/a_fold"/>
</dbReference>
<dbReference type="EMBL" id="LAZR01060707">
    <property type="protein sequence ID" value="KKK65121.1"/>
    <property type="molecule type" value="Genomic_DNA"/>
</dbReference>
<proteinExistence type="predicted"/>
<evidence type="ECO:0000313" key="3">
    <source>
        <dbReference type="EMBL" id="KKK65121.1"/>
    </source>
</evidence>
<dbReference type="Pfam" id="PF13560">
    <property type="entry name" value="HTH_31"/>
    <property type="match status" value="1"/>
</dbReference>
<organism evidence="3">
    <name type="scientific">marine sediment metagenome</name>
    <dbReference type="NCBI Taxonomy" id="412755"/>
    <lineage>
        <taxon>unclassified sequences</taxon>
        <taxon>metagenomes</taxon>
        <taxon>ecological metagenomes</taxon>
    </lineage>
</organism>
<feature type="domain" description="HTH cro/C1-type" evidence="1">
    <location>
        <begin position="20"/>
        <end position="72"/>
    </location>
</feature>
<dbReference type="GO" id="GO:0003677">
    <property type="term" value="F:DNA binding"/>
    <property type="evidence" value="ECO:0007669"/>
    <property type="project" value="InterPro"/>
</dbReference>
<dbReference type="InterPro" id="IPR025777">
    <property type="entry name" value="GMPS_ATP_PPase_dom"/>
</dbReference>